<dbReference type="PANTHER" id="PTHR35802">
    <property type="entry name" value="PROTEASE SYNTHASE AND SPORULATION PROTEIN PAI 2"/>
    <property type="match status" value="1"/>
</dbReference>
<organism evidence="1 2">
    <name type="scientific">Ewingella americana (strain ATCC 33852 / DSM 4580 / CCUG 14506 / JCM 5911 / LMG 7869 / NCTC 12157 / CDC 1468-78)</name>
    <dbReference type="NCBI Taxonomy" id="910964"/>
    <lineage>
        <taxon>Bacteria</taxon>
        <taxon>Pseudomonadati</taxon>
        <taxon>Pseudomonadota</taxon>
        <taxon>Gammaproteobacteria</taxon>
        <taxon>Enterobacterales</taxon>
        <taxon>Yersiniaceae</taxon>
        <taxon>Ewingella</taxon>
    </lineage>
</organism>
<dbReference type="STRING" id="910964.GEAM_0905"/>
<protein>
    <submittedName>
        <fullName evidence="1">Transcriptional regulator</fullName>
    </submittedName>
</protein>
<dbReference type="PANTHER" id="PTHR35802:SF1">
    <property type="entry name" value="PROTEASE SYNTHASE AND SPORULATION PROTEIN PAI 2"/>
    <property type="match status" value="1"/>
</dbReference>
<dbReference type="OrthoDB" id="9794948at2"/>
<dbReference type="PIRSF" id="PIRSF010372">
    <property type="entry name" value="PaiB"/>
    <property type="match status" value="1"/>
</dbReference>
<accession>A0A085GKR4</accession>
<dbReference type="InterPro" id="IPR012349">
    <property type="entry name" value="Split_barrel_FMN-bd"/>
</dbReference>
<keyword evidence="2" id="KW-1185">Reference proteome</keyword>
<dbReference type="Gene3D" id="2.30.110.10">
    <property type="entry name" value="Electron Transport, Fmn-binding Protein, Chain A"/>
    <property type="match status" value="1"/>
</dbReference>
<dbReference type="Proteomes" id="UP000028640">
    <property type="component" value="Unassembled WGS sequence"/>
</dbReference>
<evidence type="ECO:0000313" key="2">
    <source>
        <dbReference type="Proteomes" id="UP000028640"/>
    </source>
</evidence>
<dbReference type="AlphaFoldDB" id="A0A085GKR4"/>
<dbReference type="eggNOG" id="COG2808">
    <property type="taxonomic scope" value="Bacteria"/>
</dbReference>
<name>A0A085GKR4_EWIA3</name>
<comment type="caution">
    <text evidence="1">The sequence shown here is derived from an EMBL/GenBank/DDBJ whole genome shotgun (WGS) entry which is preliminary data.</text>
</comment>
<dbReference type="GeneID" id="78379246"/>
<dbReference type="InterPro" id="IPR007396">
    <property type="entry name" value="TR_PAI2-type"/>
</dbReference>
<dbReference type="SUPFAM" id="SSF50475">
    <property type="entry name" value="FMN-binding split barrel"/>
    <property type="match status" value="1"/>
</dbReference>
<dbReference type="EMBL" id="JMPJ01000029">
    <property type="protein sequence ID" value="KFC84309.1"/>
    <property type="molecule type" value="Genomic_DNA"/>
</dbReference>
<reference evidence="1 2" key="1">
    <citation type="submission" date="2014-05" db="EMBL/GenBank/DDBJ databases">
        <title>ATOL: Assembling a taxonomically balanced genome-scale reconstruction of the evolutionary history of the Enterobacteriaceae.</title>
        <authorList>
            <person name="Plunkett G.III."/>
            <person name="Neeno-Eckwall E.C."/>
            <person name="Glasner J.D."/>
            <person name="Perna N.T."/>
        </authorList>
    </citation>
    <scope>NUCLEOTIDE SEQUENCE [LARGE SCALE GENOMIC DNA]</scope>
    <source>
        <strain evidence="1 2">ATCC 33852</strain>
    </source>
</reference>
<dbReference type="RefSeq" id="WP_034788817.1">
    <property type="nucleotide sequence ID" value="NZ_JMPJ01000029.1"/>
</dbReference>
<evidence type="ECO:0000313" key="1">
    <source>
        <dbReference type="EMBL" id="KFC84309.1"/>
    </source>
</evidence>
<sequence length="213" mass="23240">MYLPAAFKQQDVQAQAELIRQYPLGLLISNGSEGFEANPIPFLVDVDADGQLTLRAHLSRGNAQWKSLAENGNCMVVFQGVEGYVSPSWYPSKQQNGGKTVPTWNYATVQVSGEAKIIDSPDWLLSLLKALTTQHEEGQREPWAVTDAPENFIAAQLKGIVGFELVARKVEGKWKLSQNRSAEDVNGVIDGLKDLQGDASPLAQAMVNANSDK</sequence>
<dbReference type="Pfam" id="PF04299">
    <property type="entry name" value="FMN_bind_2"/>
    <property type="match status" value="1"/>
</dbReference>
<gene>
    <name evidence="1" type="ORF">GEAM_0905</name>
</gene>
<proteinExistence type="predicted"/>